<sequence length="313" mass="34574">MPEEEPEQLQLNGVSVEQFPSNATSEITLVIEGSASEATTITASFPSLKYDRDIDDGSVEVIPSKTTSDTTIIKPTSPFPSLEYDIASKKRSILISACLVFIVNGLIPGVLYYILQYGSTVSRDTVINVVEISATSTTLQWPWRLWVLLRRDGERAPVNRTFLTWDVFQCIRDQKETRIEDLTACDGGAGQAYRERLDIRWQSSPLFQKLLMDITLVSGIAVLIQTGLQFIILFATPEIVFVALSTVVLWGSFGLTLLWGWKFAERGLQEERDKWEECLIEGEQGSGMVTAGVAGASSAMGNGTDVAYMKPEA</sequence>
<accession>A0AAV5A2R9</accession>
<organism evidence="2 3">
    <name type="scientific">Clathrus columnatus</name>
    <dbReference type="NCBI Taxonomy" id="1419009"/>
    <lineage>
        <taxon>Eukaryota</taxon>
        <taxon>Fungi</taxon>
        <taxon>Dikarya</taxon>
        <taxon>Basidiomycota</taxon>
        <taxon>Agaricomycotina</taxon>
        <taxon>Agaricomycetes</taxon>
        <taxon>Phallomycetidae</taxon>
        <taxon>Phallales</taxon>
        <taxon>Clathraceae</taxon>
        <taxon>Clathrus</taxon>
    </lineage>
</organism>
<keyword evidence="1" id="KW-0472">Membrane</keyword>
<feature type="transmembrane region" description="Helical" evidence="1">
    <location>
        <begin position="210"/>
        <end position="233"/>
    </location>
</feature>
<gene>
    <name evidence="2" type="ORF">Clacol_001993</name>
</gene>
<feature type="transmembrane region" description="Helical" evidence="1">
    <location>
        <begin position="239"/>
        <end position="261"/>
    </location>
</feature>
<reference evidence="2" key="1">
    <citation type="submission" date="2021-10" db="EMBL/GenBank/DDBJ databases">
        <title>De novo Genome Assembly of Clathrus columnatus (Basidiomycota, Fungi) Using Illumina and Nanopore Sequence Data.</title>
        <authorList>
            <person name="Ogiso-Tanaka E."/>
            <person name="Itagaki H."/>
            <person name="Hosoya T."/>
            <person name="Hosaka K."/>
        </authorList>
    </citation>
    <scope>NUCLEOTIDE SEQUENCE</scope>
    <source>
        <strain evidence="2">MO-923</strain>
    </source>
</reference>
<comment type="caution">
    <text evidence="2">The sequence shown here is derived from an EMBL/GenBank/DDBJ whole genome shotgun (WGS) entry which is preliminary data.</text>
</comment>
<dbReference type="AlphaFoldDB" id="A0AAV5A2R9"/>
<dbReference type="PANTHER" id="PTHR42024">
    <property type="entry name" value="AMINO ACID PERMEASE_ SLC12A DOMAIN-CONTAINING PROTEIN"/>
    <property type="match status" value="1"/>
</dbReference>
<evidence type="ECO:0000313" key="3">
    <source>
        <dbReference type="Proteomes" id="UP001050691"/>
    </source>
</evidence>
<evidence type="ECO:0000256" key="1">
    <source>
        <dbReference type="SAM" id="Phobius"/>
    </source>
</evidence>
<keyword evidence="1" id="KW-1133">Transmembrane helix</keyword>
<keyword evidence="3" id="KW-1185">Reference proteome</keyword>
<dbReference type="EMBL" id="BPWL01000002">
    <property type="protein sequence ID" value="GJJ07788.1"/>
    <property type="molecule type" value="Genomic_DNA"/>
</dbReference>
<dbReference type="Proteomes" id="UP001050691">
    <property type="component" value="Unassembled WGS sequence"/>
</dbReference>
<evidence type="ECO:0000313" key="2">
    <source>
        <dbReference type="EMBL" id="GJJ07788.1"/>
    </source>
</evidence>
<protein>
    <submittedName>
        <fullName evidence="2">Uncharacterized protein</fullName>
    </submittedName>
</protein>
<feature type="transmembrane region" description="Helical" evidence="1">
    <location>
        <begin position="93"/>
        <end position="115"/>
    </location>
</feature>
<keyword evidence="1" id="KW-0812">Transmembrane</keyword>
<proteinExistence type="predicted"/>
<name>A0AAV5A2R9_9AGAM</name>
<dbReference type="PANTHER" id="PTHR42024:SF1">
    <property type="entry name" value="AMINO ACID PERMEASE_ SLC12A DOMAIN-CONTAINING PROTEIN"/>
    <property type="match status" value="1"/>
</dbReference>